<accession>A0A1H3TZD1</accession>
<feature type="signal peptide" evidence="2">
    <location>
        <begin position="1"/>
        <end position="18"/>
    </location>
</feature>
<name>A0A1H3TZD1_9MICO</name>
<gene>
    <name evidence="3" type="ORF">SAMN05216554_4602</name>
</gene>
<proteinExistence type="predicted"/>
<keyword evidence="4" id="KW-1185">Reference proteome</keyword>
<evidence type="ECO:0000313" key="3">
    <source>
        <dbReference type="EMBL" id="SDZ55448.1"/>
    </source>
</evidence>
<evidence type="ECO:0000256" key="1">
    <source>
        <dbReference type="SAM" id="MobiDB-lite"/>
    </source>
</evidence>
<evidence type="ECO:0000256" key="2">
    <source>
        <dbReference type="SAM" id="SignalP"/>
    </source>
</evidence>
<feature type="region of interest" description="Disordered" evidence="1">
    <location>
        <begin position="20"/>
        <end position="66"/>
    </location>
</feature>
<reference evidence="3 4" key="1">
    <citation type="submission" date="2016-10" db="EMBL/GenBank/DDBJ databases">
        <authorList>
            <person name="de Groot N.N."/>
        </authorList>
    </citation>
    <scope>NUCLEOTIDE SEQUENCE [LARGE SCALE GENOMIC DNA]</scope>
    <source>
        <strain evidence="3 4">CGMCC 4.3491</strain>
    </source>
</reference>
<dbReference type="PROSITE" id="PS51257">
    <property type="entry name" value="PROKAR_LIPOPROTEIN"/>
    <property type="match status" value="1"/>
</dbReference>
<organism evidence="3 4">
    <name type="scientific">Herbiconiux ginsengi</name>
    <dbReference type="NCBI Taxonomy" id="381665"/>
    <lineage>
        <taxon>Bacteria</taxon>
        <taxon>Bacillati</taxon>
        <taxon>Actinomycetota</taxon>
        <taxon>Actinomycetes</taxon>
        <taxon>Micrococcales</taxon>
        <taxon>Microbacteriaceae</taxon>
        <taxon>Herbiconiux</taxon>
    </lineage>
</organism>
<dbReference type="AlphaFoldDB" id="A0A1H3TZD1"/>
<evidence type="ECO:0008006" key="5">
    <source>
        <dbReference type="Google" id="ProtNLM"/>
    </source>
</evidence>
<keyword evidence="2" id="KW-0732">Signal</keyword>
<dbReference type="EMBL" id="FNPZ01000009">
    <property type="protein sequence ID" value="SDZ55448.1"/>
    <property type="molecule type" value="Genomic_DNA"/>
</dbReference>
<dbReference type="STRING" id="381665.SAMN05216554_4602"/>
<dbReference type="Proteomes" id="UP000198891">
    <property type="component" value="Unassembled WGS sequence"/>
</dbReference>
<feature type="compositionally biased region" description="Low complexity" evidence="1">
    <location>
        <begin position="35"/>
        <end position="44"/>
    </location>
</feature>
<dbReference type="OrthoDB" id="3260457at2"/>
<evidence type="ECO:0000313" key="4">
    <source>
        <dbReference type="Proteomes" id="UP000198891"/>
    </source>
</evidence>
<dbReference type="RefSeq" id="WP_092558263.1">
    <property type="nucleotide sequence ID" value="NZ_FNPZ01000009.1"/>
</dbReference>
<feature type="chain" id="PRO_5039317143" description="Lipoprotein" evidence="2">
    <location>
        <begin position="19"/>
        <end position="169"/>
    </location>
</feature>
<sequence length="169" mass="17135">MNRAAAAAIPLVAALALAGCVNSNDPGPSPPPSSSPTVTSTSPANPTPPVDMGATADPVPEAGTDSQTAAIDTAEKAVTAFARPDLSYEEWINGLYPYLTQAGAAAYEDTDPALVPVRQVTGAGTILPASTEVALTVQVPTDAGPYNVSLSRPSPDTPWLADRIRPAEG</sequence>
<protein>
    <recommendedName>
        <fullName evidence="5">Lipoprotein</fullName>
    </recommendedName>
</protein>